<feature type="domain" description="Ig-like" evidence="3">
    <location>
        <begin position="359"/>
        <end position="431"/>
    </location>
</feature>
<dbReference type="InterPro" id="IPR044023">
    <property type="entry name" value="Ig_7"/>
</dbReference>
<keyword evidence="5" id="KW-1185">Reference proteome</keyword>
<dbReference type="NCBIfam" id="TIGR04183">
    <property type="entry name" value="Por_Secre_tail"/>
    <property type="match status" value="1"/>
</dbReference>
<reference evidence="4" key="1">
    <citation type="submission" date="2020-08" db="EMBL/GenBank/DDBJ databases">
        <title>Pontibacter sp. SD6 16S ribosomal RNA gene Genome sequencing and assembly.</title>
        <authorList>
            <person name="Kang M."/>
        </authorList>
    </citation>
    <scope>NUCLEOTIDE SEQUENCE</scope>
    <source>
        <strain evidence="4">SD6</strain>
    </source>
</reference>
<dbReference type="InterPro" id="IPR026444">
    <property type="entry name" value="Secre_tail"/>
</dbReference>
<organism evidence="4 5">
    <name type="scientific">Pontibacter cellulosilyticus</name>
    <dbReference type="NCBI Taxonomy" id="1720253"/>
    <lineage>
        <taxon>Bacteria</taxon>
        <taxon>Pseudomonadati</taxon>
        <taxon>Bacteroidota</taxon>
        <taxon>Cytophagia</taxon>
        <taxon>Cytophagales</taxon>
        <taxon>Hymenobacteraceae</taxon>
        <taxon>Pontibacter</taxon>
    </lineage>
</organism>
<evidence type="ECO:0000313" key="5">
    <source>
        <dbReference type="Proteomes" id="UP000603640"/>
    </source>
</evidence>
<comment type="caution">
    <text evidence="4">The sequence shown here is derived from an EMBL/GenBank/DDBJ whole genome shotgun (WGS) entry which is preliminary data.</text>
</comment>
<keyword evidence="1" id="KW-0812">Transmembrane</keyword>
<dbReference type="RefSeq" id="WP_187067024.1">
    <property type="nucleotide sequence ID" value="NZ_JACRVF010000002.1"/>
</dbReference>
<feature type="transmembrane region" description="Helical" evidence="1">
    <location>
        <begin position="21"/>
        <end position="41"/>
    </location>
</feature>
<feature type="domain" description="Secretion system C-terminal sorting" evidence="2">
    <location>
        <begin position="1060"/>
        <end position="1135"/>
    </location>
</feature>
<gene>
    <name evidence="4" type="ORF">H8S84_09195</name>
</gene>
<dbReference type="Proteomes" id="UP000603640">
    <property type="component" value="Unassembled WGS sequence"/>
</dbReference>
<dbReference type="EMBL" id="JACRVF010000002">
    <property type="protein sequence ID" value="MBC5993006.1"/>
    <property type="molecule type" value="Genomic_DNA"/>
</dbReference>
<dbReference type="Pfam" id="PF19081">
    <property type="entry name" value="Ig_7"/>
    <property type="match status" value="1"/>
</dbReference>
<dbReference type="AlphaFoldDB" id="A0A923N697"/>
<evidence type="ECO:0000256" key="1">
    <source>
        <dbReference type="SAM" id="Phobius"/>
    </source>
</evidence>
<evidence type="ECO:0000313" key="4">
    <source>
        <dbReference type="EMBL" id="MBC5993006.1"/>
    </source>
</evidence>
<keyword evidence="1" id="KW-0472">Membrane</keyword>
<proteinExistence type="predicted"/>
<sequence>MNKFSCYTSRTGNVLSQQLQLVWRIAMVVVVAFLFSGNAYGQIPASYCDGNPAGWPLSGPGTAKITDKFNSNVDDQFTEGSKDGNQINQNAWALGTANDKGDIINAGAALVDGCVLRFFADRYAVNGDAAIGFWFYKDPNISLNPDGTFSGTHTDGDILIVVNFVNGGGTAAPVTYIWSSGSLVETSVQGCGITNTTQMDVPSGLSYQSKSGPAGKYQAGAFFEGYVNLCGSGIDLCFSRFLVETRNSQSLTASLQDFALGSIDIKPAIPQGTATDETCLVKGTVTVTSPIVGLSYKLSGNGFNQTIVATAGNPVVFTGLEDGTYSLTAINTASNCESGARSIEVDADITPVNAPGALDVDRCGPGTVTLAVSNPLGGVTYRWYATQTSTTILHTGTTFTTPSLNATEDYWISATGANGCPSTRTSVQAIIQTPVVVEAGDNLARCQSASAQVVPLTGASITGGATTGTWTIVSSVPANAGNTLGNNTLASGSLTVAANYVGVITLQLTSADPPGACPFVSDTRTVSIGPAAVVDAGDNLVRCQSASAQAVALTGASVTGGAATGTWTIVSSVPANAGNVLGNNTLASGSLTVAANYVGVITLQLTSADPDGAGPCVAVSDTRTITINQAAIVDAGDNLTRCQSSSAQVIALTGASVTGGASTGTWEIVSSVPANAGNVLGNTTLAGGSLTVAANYTGVITLRLTSADPDGAGPCPAVSDTRTVTIGPAAVVEAGANLERCQLSTTQAIALTGATVSGGTNTGTWSIVSSNPVNAGNMLSNSTLGSGSLTVAANYVGVITLQLTSADPDGAGPCVAVSDTRTVTIYPAATANAGGPYTVGCTQPRQVTLMGTFGGGATSGSWSVPMGMGTVVGNVYTPSAAALEAGVPVTLTYTTNDPAGPCLAATATAIVNFEVCDVFEGCTLGYWKNHTGSWACYSPTTLYGSIFASAPDELKNMELLDVLNLGGGGIYNLARQSVAALLNACHPHVDYELTSSQIISRVNAAFAAGTKNAAGALATELDMMNNAGCSIDAHNRPISSSSSSSLQGIGEVEAGDLKAYPTPFSDKATIEFTTSVDESYTVRLYDMRGALVQELKSGEAKAGVVNQVEVDGRSLPEGLYLGRVVTGSGSQTVKLLLKR</sequence>
<dbReference type="Pfam" id="PF18962">
    <property type="entry name" value="Por_Secre_tail"/>
    <property type="match status" value="1"/>
</dbReference>
<accession>A0A923N697</accession>
<evidence type="ECO:0000259" key="2">
    <source>
        <dbReference type="Pfam" id="PF18962"/>
    </source>
</evidence>
<name>A0A923N697_9BACT</name>
<evidence type="ECO:0000259" key="3">
    <source>
        <dbReference type="Pfam" id="PF19081"/>
    </source>
</evidence>
<keyword evidence="1" id="KW-1133">Transmembrane helix</keyword>
<protein>
    <submittedName>
        <fullName evidence="4">T9SS type A sorting domain-containing protein</fullName>
    </submittedName>
</protein>